<sequence length="143" mass="16297">LQTINCLLSSGEVPKLFAQQELDGLATQLREQSSEESFDGDLHDYFAYRTKCLLHIVIIMNTDKSDFSFQLLTNPALYKQCTVIWRDEWSKESLQMLPSQLLQSSGADSDEVTNSMPPFFGSAPEQVPRKYVSFVETYAQIFL</sequence>
<dbReference type="GO" id="GO:0030286">
    <property type="term" value="C:dynein complex"/>
    <property type="evidence" value="ECO:0007669"/>
    <property type="project" value="InterPro"/>
</dbReference>
<evidence type="ECO:0000313" key="4">
    <source>
        <dbReference type="Proteomes" id="UP001432322"/>
    </source>
</evidence>
<dbReference type="Pfam" id="PF12780">
    <property type="entry name" value="AAA_8"/>
    <property type="match status" value="1"/>
</dbReference>
<dbReference type="PANTHER" id="PTHR45703:SF22">
    <property type="entry name" value="DYNEIN CYTOPLASMIC 2 HEAVY CHAIN 1"/>
    <property type="match status" value="1"/>
</dbReference>
<evidence type="ECO:0000256" key="1">
    <source>
        <dbReference type="ARBA" id="ARBA00008887"/>
    </source>
</evidence>
<accession>A0AAV5WDU3</accession>
<dbReference type="InterPro" id="IPR024317">
    <property type="entry name" value="Dynein_heavy_chain_D4_dom"/>
</dbReference>
<proteinExistence type="inferred from homology"/>
<dbReference type="GO" id="GO:0007018">
    <property type="term" value="P:microtubule-based movement"/>
    <property type="evidence" value="ECO:0007669"/>
    <property type="project" value="InterPro"/>
</dbReference>
<feature type="non-terminal residue" evidence="3">
    <location>
        <position position="143"/>
    </location>
</feature>
<feature type="non-terminal residue" evidence="3">
    <location>
        <position position="1"/>
    </location>
</feature>
<reference evidence="3" key="1">
    <citation type="submission" date="2023-10" db="EMBL/GenBank/DDBJ databases">
        <title>Genome assembly of Pristionchus species.</title>
        <authorList>
            <person name="Yoshida K."/>
            <person name="Sommer R.J."/>
        </authorList>
    </citation>
    <scope>NUCLEOTIDE SEQUENCE</scope>
    <source>
        <strain evidence="3">RS5133</strain>
    </source>
</reference>
<evidence type="ECO:0000313" key="3">
    <source>
        <dbReference type="EMBL" id="GMT29046.1"/>
    </source>
</evidence>
<dbReference type="GO" id="GO:0045505">
    <property type="term" value="F:dynein intermediate chain binding"/>
    <property type="evidence" value="ECO:0007669"/>
    <property type="project" value="InterPro"/>
</dbReference>
<dbReference type="AlphaFoldDB" id="A0AAV5WDU3"/>
<organism evidence="3 4">
    <name type="scientific">Pristionchus fissidentatus</name>
    <dbReference type="NCBI Taxonomy" id="1538716"/>
    <lineage>
        <taxon>Eukaryota</taxon>
        <taxon>Metazoa</taxon>
        <taxon>Ecdysozoa</taxon>
        <taxon>Nematoda</taxon>
        <taxon>Chromadorea</taxon>
        <taxon>Rhabditida</taxon>
        <taxon>Rhabditina</taxon>
        <taxon>Diplogasteromorpha</taxon>
        <taxon>Diplogasteroidea</taxon>
        <taxon>Neodiplogasteridae</taxon>
        <taxon>Pristionchus</taxon>
    </lineage>
</organism>
<protein>
    <recommendedName>
        <fullName evidence="2">Dynein heavy chain AAA module D4 domain-containing protein</fullName>
    </recommendedName>
</protein>
<evidence type="ECO:0000259" key="2">
    <source>
        <dbReference type="Pfam" id="PF12780"/>
    </source>
</evidence>
<comment type="similarity">
    <text evidence="1">Belongs to the dynein heavy chain family.</text>
</comment>
<keyword evidence="4" id="KW-1185">Reference proteome</keyword>
<comment type="caution">
    <text evidence="3">The sequence shown here is derived from an EMBL/GenBank/DDBJ whole genome shotgun (WGS) entry which is preliminary data.</text>
</comment>
<dbReference type="EMBL" id="BTSY01000005">
    <property type="protein sequence ID" value="GMT29046.1"/>
    <property type="molecule type" value="Genomic_DNA"/>
</dbReference>
<name>A0AAV5WDU3_9BILA</name>
<dbReference type="Proteomes" id="UP001432322">
    <property type="component" value="Unassembled WGS sequence"/>
</dbReference>
<dbReference type="InterPro" id="IPR027417">
    <property type="entry name" value="P-loop_NTPase"/>
</dbReference>
<dbReference type="InterPro" id="IPR026983">
    <property type="entry name" value="DHC"/>
</dbReference>
<feature type="domain" description="Dynein heavy chain AAA module D4" evidence="2">
    <location>
        <begin position="1"/>
        <end position="110"/>
    </location>
</feature>
<gene>
    <name evidence="3" type="ORF">PFISCL1PPCAC_20343</name>
</gene>
<dbReference type="Gene3D" id="3.40.50.300">
    <property type="entry name" value="P-loop containing nucleotide triphosphate hydrolases"/>
    <property type="match status" value="1"/>
</dbReference>
<dbReference type="PANTHER" id="PTHR45703">
    <property type="entry name" value="DYNEIN HEAVY CHAIN"/>
    <property type="match status" value="1"/>
</dbReference>
<dbReference type="GO" id="GO:0051959">
    <property type="term" value="F:dynein light intermediate chain binding"/>
    <property type="evidence" value="ECO:0007669"/>
    <property type="project" value="InterPro"/>
</dbReference>